<keyword evidence="1" id="KW-0812">Transmembrane</keyword>
<dbReference type="Proteomes" id="UP000008281">
    <property type="component" value="Unassembled WGS sequence"/>
</dbReference>
<evidence type="ECO:0000256" key="1">
    <source>
        <dbReference type="SAM" id="Phobius"/>
    </source>
</evidence>
<dbReference type="GO" id="GO:0005737">
    <property type="term" value="C:cytoplasm"/>
    <property type="evidence" value="ECO:0007669"/>
    <property type="project" value="TreeGrafter"/>
</dbReference>
<evidence type="ECO:0000313" key="2">
    <source>
        <dbReference type="EMBL" id="EFP02322.1"/>
    </source>
</evidence>
<accession>E3MIF8</accession>
<dbReference type="eggNOG" id="ENOG502QWJX">
    <property type="taxonomic scope" value="Eukaryota"/>
</dbReference>
<dbReference type="FunCoup" id="E3MIF8">
    <property type="interactions" value="240"/>
</dbReference>
<dbReference type="STRING" id="31234.E3MIF8"/>
<dbReference type="AlphaFoldDB" id="E3MIF8"/>
<proteinExistence type="predicted"/>
<dbReference type="OMA" id="WARFGEY"/>
<keyword evidence="1" id="KW-0472">Membrane</keyword>
<name>E3MIF8_CAERE</name>
<dbReference type="Pfam" id="PF11303">
    <property type="entry name" value="DUF3105"/>
    <property type="match status" value="1"/>
</dbReference>
<keyword evidence="1" id="KW-1133">Transmembrane helix</keyword>
<reference evidence="2" key="1">
    <citation type="submission" date="2007-07" db="EMBL/GenBank/DDBJ databases">
        <title>PCAP assembly of the Caenorhabditis remanei genome.</title>
        <authorList>
            <consortium name="The Caenorhabditis remanei Sequencing Consortium"/>
            <person name="Wilson R.K."/>
        </authorList>
    </citation>
    <scope>NUCLEOTIDE SEQUENCE [LARGE SCALE GENOMIC DNA]</scope>
    <source>
        <strain evidence="2">PB4641</strain>
    </source>
</reference>
<evidence type="ECO:0008006" key="4">
    <source>
        <dbReference type="Google" id="ProtNLM"/>
    </source>
</evidence>
<evidence type="ECO:0000313" key="3">
    <source>
        <dbReference type="Proteomes" id="UP000008281"/>
    </source>
</evidence>
<dbReference type="PANTHER" id="PTHR34179:SF1">
    <property type="entry name" value="TUMOR PROTEIN P53-INDUCIBLE PROTEIN 13"/>
    <property type="match status" value="1"/>
</dbReference>
<dbReference type="HOGENOM" id="CLU_067484_1_0_1"/>
<dbReference type="OrthoDB" id="5960270at2759"/>
<protein>
    <recommendedName>
        <fullName evidence="4">DUF3105 domain-containing protein</fullName>
    </recommendedName>
</protein>
<dbReference type="PANTHER" id="PTHR34179">
    <property type="entry name" value="TUMOR PROTEIN P53-INDUCIBLE PROTEIN 13"/>
    <property type="match status" value="1"/>
</dbReference>
<sequence>MCCQYSKGNIPNHSEIAFIYLPTTAFRSLFYQIHYFQMRFLVHFIITVTSFPSLTYGYMGAVMGKLTTCDDAKTNLNKDWDSKDFSAFTCSSSIHYAVQKDIDPILFDMVQQNSSYDPRKDQVMHKCMDESIEYEDRIPVRGDHRPNWARFGEYLYVPVQRWLHNLEHGSIVLLYHPCADVDELNKLRQLVTSCIYRHVITPYIKLTTERPLALVGWGSRFEMNSVDEKKVVDFMKKYGNRAPEEITRDGKYDEYLIQEAKVVSEEDKTICPNH</sequence>
<organism evidence="3">
    <name type="scientific">Caenorhabditis remanei</name>
    <name type="common">Caenorhabditis vulgaris</name>
    <dbReference type="NCBI Taxonomy" id="31234"/>
    <lineage>
        <taxon>Eukaryota</taxon>
        <taxon>Metazoa</taxon>
        <taxon>Ecdysozoa</taxon>
        <taxon>Nematoda</taxon>
        <taxon>Chromadorea</taxon>
        <taxon>Rhabditida</taxon>
        <taxon>Rhabditina</taxon>
        <taxon>Rhabditomorpha</taxon>
        <taxon>Rhabditoidea</taxon>
        <taxon>Rhabditidae</taxon>
        <taxon>Peloderinae</taxon>
        <taxon>Caenorhabditis</taxon>
    </lineage>
</organism>
<dbReference type="InParanoid" id="E3MIF8"/>
<feature type="transmembrane region" description="Helical" evidence="1">
    <location>
        <begin position="40"/>
        <end position="59"/>
    </location>
</feature>
<dbReference type="EMBL" id="DS268447">
    <property type="protein sequence ID" value="EFP02322.1"/>
    <property type="molecule type" value="Genomic_DNA"/>
</dbReference>
<keyword evidence="3" id="KW-1185">Reference proteome</keyword>
<dbReference type="InterPro" id="IPR021454">
    <property type="entry name" value="DUF3105"/>
</dbReference>
<gene>
    <name evidence="2" type="ORF">CRE_01093</name>
</gene>